<dbReference type="AlphaFoldDB" id="A0A0A9WT15"/>
<feature type="compositionally biased region" description="Basic and acidic residues" evidence="6">
    <location>
        <begin position="102"/>
        <end position="121"/>
    </location>
</feature>
<sequence>MVVKTDTCYFSEYRIYPGHGRRVVRRDGKLLVFLNSRMRAHNNNRKKAMLLRWTQAWRRANKKLHVNKIVQKRVAKKSTRVFRAFSGISLEELQSRRAPNSDFKKSLRDAAERKKEVEATKSSKPAAATTAGASKRTKPKSTQSQMGFTKIPKKVRIQHQGMLR</sequence>
<dbReference type="FunFam" id="2.30.170.20:FF:000003">
    <property type="entry name" value="60S ribosomal protein L24"/>
    <property type="match status" value="1"/>
</dbReference>
<comment type="similarity">
    <text evidence="1">Belongs to the eukaryotic ribosomal protein eL24 family.</text>
</comment>
<dbReference type="GO" id="GO:0003735">
    <property type="term" value="F:structural constituent of ribosome"/>
    <property type="evidence" value="ECO:0007669"/>
    <property type="project" value="InterPro"/>
</dbReference>
<reference evidence="8" key="1">
    <citation type="journal article" date="2014" name="PLoS ONE">
        <title>Transcriptome-Based Identification of ABC Transporters in the Western Tarnished Plant Bug Lygus hesperus.</title>
        <authorList>
            <person name="Hull J.J."/>
            <person name="Chaney K."/>
            <person name="Geib S.M."/>
            <person name="Fabrick J.A."/>
            <person name="Brent C.S."/>
            <person name="Walsh D."/>
            <person name="Lavine L.C."/>
        </authorList>
    </citation>
    <scope>NUCLEOTIDE SEQUENCE</scope>
</reference>
<keyword evidence="2 8" id="KW-0689">Ribosomal protein</keyword>
<feature type="region of interest" description="Disordered" evidence="6">
    <location>
        <begin position="95"/>
        <end position="164"/>
    </location>
</feature>
<feature type="domain" description="Large ribosomal subunit protein eL24-related N-terminal" evidence="7">
    <location>
        <begin position="4"/>
        <end position="66"/>
    </location>
</feature>
<evidence type="ECO:0000256" key="2">
    <source>
        <dbReference type="ARBA" id="ARBA00022980"/>
    </source>
</evidence>
<evidence type="ECO:0000256" key="3">
    <source>
        <dbReference type="ARBA" id="ARBA00023274"/>
    </source>
</evidence>
<dbReference type="GO" id="GO:0003729">
    <property type="term" value="F:mRNA binding"/>
    <property type="evidence" value="ECO:0007669"/>
    <property type="project" value="TreeGrafter"/>
</dbReference>
<dbReference type="InterPro" id="IPR000988">
    <property type="entry name" value="Ribosomal_eL24-rel_N"/>
</dbReference>
<dbReference type="Gene3D" id="6.10.250.1270">
    <property type="match status" value="1"/>
</dbReference>
<dbReference type="GO" id="GO:0022625">
    <property type="term" value="C:cytosolic large ribosomal subunit"/>
    <property type="evidence" value="ECO:0007669"/>
    <property type="project" value="TreeGrafter"/>
</dbReference>
<dbReference type="EMBL" id="GBHO01035604">
    <property type="protein sequence ID" value="JAG08000.1"/>
    <property type="molecule type" value="Transcribed_RNA"/>
</dbReference>
<evidence type="ECO:0000259" key="7">
    <source>
        <dbReference type="Pfam" id="PF01246"/>
    </source>
</evidence>
<reference evidence="9" key="3">
    <citation type="journal article" date="2016" name="Gigascience">
        <title>De novo construction of an expanded transcriptome assembly for the western tarnished plant bug, Lygus hesperus.</title>
        <authorList>
            <person name="Tassone E.E."/>
            <person name="Geib S.M."/>
            <person name="Hall B."/>
            <person name="Fabrick J.A."/>
            <person name="Brent C.S."/>
            <person name="Hull J.J."/>
        </authorList>
    </citation>
    <scope>NUCLEOTIDE SEQUENCE</scope>
</reference>
<protein>
    <recommendedName>
        <fullName evidence="4">Large ribosomal subunit protein eL24</fullName>
    </recommendedName>
    <alternativeName>
        <fullName evidence="5">60S ribosomal protein L24</fullName>
    </alternativeName>
</protein>
<dbReference type="InterPro" id="IPR038630">
    <property type="entry name" value="L24e/L24_sf"/>
</dbReference>
<evidence type="ECO:0000256" key="6">
    <source>
        <dbReference type="SAM" id="MobiDB-lite"/>
    </source>
</evidence>
<accession>A0A0A9WT15</accession>
<evidence type="ECO:0000313" key="9">
    <source>
        <dbReference type="EMBL" id="JAQ10176.1"/>
    </source>
</evidence>
<dbReference type="SUPFAM" id="SSF57716">
    <property type="entry name" value="Glucocorticoid receptor-like (DNA-binding domain)"/>
    <property type="match status" value="1"/>
</dbReference>
<dbReference type="InterPro" id="IPR023442">
    <property type="entry name" value="Ribosomal_eL24_CS"/>
</dbReference>
<organism evidence="8">
    <name type="scientific">Lygus hesperus</name>
    <name type="common">Western plant bug</name>
    <dbReference type="NCBI Taxonomy" id="30085"/>
    <lineage>
        <taxon>Eukaryota</taxon>
        <taxon>Metazoa</taxon>
        <taxon>Ecdysozoa</taxon>
        <taxon>Arthropoda</taxon>
        <taxon>Hexapoda</taxon>
        <taxon>Insecta</taxon>
        <taxon>Pterygota</taxon>
        <taxon>Neoptera</taxon>
        <taxon>Paraneoptera</taxon>
        <taxon>Hemiptera</taxon>
        <taxon>Heteroptera</taxon>
        <taxon>Panheteroptera</taxon>
        <taxon>Cimicomorpha</taxon>
        <taxon>Miridae</taxon>
        <taxon>Mirini</taxon>
        <taxon>Lygus</taxon>
    </lineage>
</organism>
<dbReference type="PANTHER" id="PTHR10792">
    <property type="entry name" value="60S RIBOSOMAL PROTEIN L24"/>
    <property type="match status" value="1"/>
</dbReference>
<reference evidence="8" key="2">
    <citation type="submission" date="2014-07" db="EMBL/GenBank/DDBJ databases">
        <authorList>
            <person name="Hull J."/>
        </authorList>
    </citation>
    <scope>NUCLEOTIDE SEQUENCE</scope>
</reference>
<dbReference type="Pfam" id="PF01246">
    <property type="entry name" value="Ribosomal_L24e"/>
    <property type="match status" value="1"/>
</dbReference>
<dbReference type="PROSITE" id="PS01073">
    <property type="entry name" value="RIBOSOMAL_L24E"/>
    <property type="match status" value="1"/>
</dbReference>
<name>A0A0A9WT15_LYGHE</name>
<dbReference type="Gene3D" id="2.30.170.20">
    <property type="entry name" value="Ribosomal protein L24e"/>
    <property type="match status" value="1"/>
</dbReference>
<dbReference type="InterPro" id="IPR056366">
    <property type="entry name" value="Ribosomal_eL24"/>
</dbReference>
<evidence type="ECO:0000256" key="5">
    <source>
        <dbReference type="ARBA" id="ARBA00041213"/>
    </source>
</evidence>
<feature type="compositionally biased region" description="Low complexity" evidence="6">
    <location>
        <begin position="122"/>
        <end position="134"/>
    </location>
</feature>
<dbReference type="PANTHER" id="PTHR10792:SF1">
    <property type="entry name" value="RIBOSOMAL PROTEIN L24"/>
    <property type="match status" value="1"/>
</dbReference>
<evidence type="ECO:0000256" key="1">
    <source>
        <dbReference type="ARBA" id="ARBA00005647"/>
    </source>
</evidence>
<dbReference type="GO" id="GO:0002181">
    <property type="term" value="P:cytoplasmic translation"/>
    <property type="evidence" value="ECO:0007669"/>
    <property type="project" value="TreeGrafter"/>
</dbReference>
<dbReference type="EMBL" id="GDHC01008453">
    <property type="protein sequence ID" value="JAQ10176.1"/>
    <property type="molecule type" value="Transcribed_RNA"/>
</dbReference>
<proteinExistence type="inferred from homology"/>
<dbReference type="CDD" id="cd00472">
    <property type="entry name" value="Ribosomal_L24e_L24"/>
    <property type="match status" value="1"/>
</dbReference>
<keyword evidence="3" id="KW-0687">Ribonucleoprotein</keyword>
<evidence type="ECO:0000256" key="4">
    <source>
        <dbReference type="ARBA" id="ARBA00040612"/>
    </source>
</evidence>
<evidence type="ECO:0000313" key="8">
    <source>
        <dbReference type="EMBL" id="JAG08000.1"/>
    </source>
</evidence>
<gene>
    <name evidence="8" type="primary">RPL24</name>
    <name evidence="8" type="ORF">CM83_1322</name>
    <name evidence="9" type="ORF">g.10293</name>
</gene>